<dbReference type="EMBL" id="QGKV02000759">
    <property type="protein sequence ID" value="KAF3563217.1"/>
    <property type="molecule type" value="Genomic_DNA"/>
</dbReference>
<reference evidence="1 2" key="1">
    <citation type="journal article" date="2020" name="BMC Genomics">
        <title>Intraspecific diversification of the crop wild relative Brassica cretica Lam. using demographic model selection.</title>
        <authorList>
            <person name="Kioukis A."/>
            <person name="Michalopoulou V.A."/>
            <person name="Briers L."/>
            <person name="Pirintsos S."/>
            <person name="Studholme D.J."/>
            <person name="Pavlidis P."/>
            <person name="Sarris P.F."/>
        </authorList>
    </citation>
    <scope>NUCLEOTIDE SEQUENCE [LARGE SCALE GENOMIC DNA]</scope>
    <source>
        <strain evidence="2">cv. PFS-1207/04</strain>
    </source>
</reference>
<organism evidence="1 2">
    <name type="scientific">Brassica cretica</name>
    <name type="common">Mustard</name>
    <dbReference type="NCBI Taxonomy" id="69181"/>
    <lineage>
        <taxon>Eukaryota</taxon>
        <taxon>Viridiplantae</taxon>
        <taxon>Streptophyta</taxon>
        <taxon>Embryophyta</taxon>
        <taxon>Tracheophyta</taxon>
        <taxon>Spermatophyta</taxon>
        <taxon>Magnoliopsida</taxon>
        <taxon>eudicotyledons</taxon>
        <taxon>Gunneridae</taxon>
        <taxon>Pentapetalae</taxon>
        <taxon>rosids</taxon>
        <taxon>malvids</taxon>
        <taxon>Brassicales</taxon>
        <taxon>Brassicaceae</taxon>
        <taxon>Brassiceae</taxon>
        <taxon>Brassica</taxon>
    </lineage>
</organism>
<keyword evidence="2" id="KW-1185">Reference proteome</keyword>
<accession>A0ABQ7CT33</accession>
<comment type="caution">
    <text evidence="1">The sequence shown here is derived from an EMBL/GenBank/DDBJ whole genome shotgun (WGS) entry which is preliminary data.</text>
</comment>
<protein>
    <submittedName>
        <fullName evidence="1">Uncharacterized protein</fullName>
    </submittedName>
</protein>
<name>A0ABQ7CT33_BRACR</name>
<evidence type="ECO:0000313" key="1">
    <source>
        <dbReference type="EMBL" id="KAF3563217.1"/>
    </source>
</evidence>
<dbReference type="Proteomes" id="UP000266723">
    <property type="component" value="Unassembled WGS sequence"/>
</dbReference>
<sequence>MPNKKEDCKSCWFAPEDSLVKCDVGITWNKNTGVNGMPWILRDENVAVLMHSRSSFVNVQLNLEAHGNGWFWALKAWLSLYSIRLSFKLKRLTCWVRFLGHRLRPLFDGCQ</sequence>
<gene>
    <name evidence="1" type="ORF">DY000_02016437</name>
</gene>
<evidence type="ECO:0000313" key="2">
    <source>
        <dbReference type="Proteomes" id="UP000266723"/>
    </source>
</evidence>
<proteinExistence type="predicted"/>